<dbReference type="NCBIfam" id="TIGR00587">
    <property type="entry name" value="nfo"/>
    <property type="match status" value="1"/>
</dbReference>
<dbReference type="Gene3D" id="3.20.20.150">
    <property type="entry name" value="Divalent-metal-dependent TIM barrel enzymes"/>
    <property type="match status" value="1"/>
</dbReference>
<dbReference type="GO" id="GO:0003677">
    <property type="term" value="F:DNA binding"/>
    <property type="evidence" value="ECO:0007669"/>
    <property type="project" value="InterPro"/>
</dbReference>
<evidence type="ECO:0000313" key="9">
    <source>
        <dbReference type="EMBL" id="PIR45189.1"/>
    </source>
</evidence>
<evidence type="ECO:0000256" key="5">
    <source>
        <dbReference type="ARBA" id="ARBA00022801"/>
    </source>
</evidence>
<dbReference type="PROSITE" id="PS51432">
    <property type="entry name" value="AP_NUCLEASE_F2_4"/>
    <property type="match status" value="1"/>
</dbReference>
<evidence type="ECO:0000256" key="4">
    <source>
        <dbReference type="ARBA" id="ARBA00022763"/>
    </source>
</evidence>
<comment type="similarity">
    <text evidence="2">Belongs to the AP endonuclease 2 family.</text>
</comment>
<dbReference type="EMBL" id="PCYI01000004">
    <property type="protein sequence ID" value="PIR45189.1"/>
    <property type="molecule type" value="Genomic_DNA"/>
</dbReference>
<dbReference type="GO" id="GO:0003906">
    <property type="term" value="F:DNA-(apurinic or apyrimidinic site) endonuclease activity"/>
    <property type="evidence" value="ECO:0007669"/>
    <property type="project" value="TreeGrafter"/>
</dbReference>
<dbReference type="Pfam" id="PF01261">
    <property type="entry name" value="AP_endonuc_2"/>
    <property type="match status" value="1"/>
</dbReference>
<dbReference type="InterPro" id="IPR013022">
    <property type="entry name" value="Xyl_isomerase-like_TIM-brl"/>
</dbReference>
<dbReference type="InterPro" id="IPR001719">
    <property type="entry name" value="AP_endonuc_2"/>
</dbReference>
<keyword evidence="3" id="KW-0479">Metal-binding</keyword>
<dbReference type="AlphaFoldDB" id="A0A2H0RF77"/>
<dbReference type="SMART" id="SM00518">
    <property type="entry name" value="AP2Ec"/>
    <property type="match status" value="1"/>
</dbReference>
<dbReference type="InterPro" id="IPR018246">
    <property type="entry name" value="AP_endonuc_F2_Zn_BS"/>
</dbReference>
<evidence type="ECO:0000259" key="8">
    <source>
        <dbReference type="Pfam" id="PF01261"/>
    </source>
</evidence>
<evidence type="ECO:0000313" key="10">
    <source>
        <dbReference type="Proteomes" id="UP000228767"/>
    </source>
</evidence>
<dbReference type="PROSITE" id="PS00731">
    <property type="entry name" value="AP_NUCLEASE_F2_3"/>
    <property type="match status" value="1"/>
</dbReference>
<evidence type="ECO:0000256" key="1">
    <source>
        <dbReference type="ARBA" id="ARBA00001947"/>
    </source>
</evidence>
<comment type="cofactor">
    <cofactor evidence="1">
        <name>Zn(2+)</name>
        <dbReference type="ChEBI" id="CHEBI:29105"/>
    </cofactor>
</comment>
<dbReference type="Proteomes" id="UP000228767">
    <property type="component" value="Unassembled WGS sequence"/>
</dbReference>
<dbReference type="GO" id="GO:0008270">
    <property type="term" value="F:zinc ion binding"/>
    <property type="evidence" value="ECO:0007669"/>
    <property type="project" value="InterPro"/>
</dbReference>
<evidence type="ECO:0000256" key="2">
    <source>
        <dbReference type="ARBA" id="ARBA00005340"/>
    </source>
</evidence>
<evidence type="ECO:0000256" key="7">
    <source>
        <dbReference type="ARBA" id="ARBA00023204"/>
    </source>
</evidence>
<proteinExistence type="inferred from homology"/>
<dbReference type="PANTHER" id="PTHR21445:SF0">
    <property type="entry name" value="APURINIC-APYRIMIDINIC ENDONUCLEASE"/>
    <property type="match status" value="1"/>
</dbReference>
<keyword evidence="7" id="KW-0234">DNA repair</keyword>
<protein>
    <recommendedName>
        <fullName evidence="8">Xylose isomerase-like TIM barrel domain-containing protein</fullName>
    </recommendedName>
</protein>
<reference evidence="9 10" key="1">
    <citation type="submission" date="2017-09" db="EMBL/GenBank/DDBJ databases">
        <title>Depth-based differentiation of microbial function through sediment-hosted aquifers and enrichment of novel symbionts in the deep terrestrial subsurface.</title>
        <authorList>
            <person name="Probst A.J."/>
            <person name="Ladd B."/>
            <person name="Jarett J.K."/>
            <person name="Geller-Mcgrath D.E."/>
            <person name="Sieber C.M."/>
            <person name="Emerson J.B."/>
            <person name="Anantharaman K."/>
            <person name="Thomas B.C."/>
            <person name="Malmstrom R."/>
            <person name="Stieglmeier M."/>
            <person name="Klingl A."/>
            <person name="Woyke T."/>
            <person name="Ryan C.M."/>
            <person name="Banfield J.F."/>
        </authorList>
    </citation>
    <scope>NUCLEOTIDE SEQUENCE [LARGE SCALE GENOMIC DNA]</scope>
    <source>
        <strain evidence="9">CG10_big_fil_rev_8_21_14_0_10_51_16</strain>
    </source>
</reference>
<dbReference type="PANTHER" id="PTHR21445">
    <property type="entry name" value="ENDONUCLEASE IV ENDODEOXYRIBONUCLEASE IV"/>
    <property type="match status" value="1"/>
</dbReference>
<dbReference type="InterPro" id="IPR036237">
    <property type="entry name" value="Xyl_isomerase-like_sf"/>
</dbReference>
<name>A0A2H0RF77_9BACT</name>
<dbReference type="GO" id="GO:0008081">
    <property type="term" value="F:phosphoric diester hydrolase activity"/>
    <property type="evidence" value="ECO:0007669"/>
    <property type="project" value="TreeGrafter"/>
</dbReference>
<evidence type="ECO:0000256" key="6">
    <source>
        <dbReference type="ARBA" id="ARBA00022833"/>
    </source>
</evidence>
<gene>
    <name evidence="9" type="ORF">COV10_00745</name>
</gene>
<dbReference type="GO" id="GO:0006284">
    <property type="term" value="P:base-excision repair"/>
    <property type="evidence" value="ECO:0007669"/>
    <property type="project" value="TreeGrafter"/>
</dbReference>
<dbReference type="SUPFAM" id="SSF51658">
    <property type="entry name" value="Xylose isomerase-like"/>
    <property type="match status" value="1"/>
</dbReference>
<organism evidence="9 10">
    <name type="scientific">Candidatus Vogelbacteria bacterium CG10_big_fil_rev_8_21_14_0_10_51_16</name>
    <dbReference type="NCBI Taxonomy" id="1975045"/>
    <lineage>
        <taxon>Bacteria</taxon>
        <taxon>Candidatus Vogeliibacteriota</taxon>
    </lineage>
</organism>
<keyword evidence="4" id="KW-0227">DNA damage</keyword>
<feature type="domain" description="Xylose isomerase-like TIM barrel" evidence="8">
    <location>
        <begin position="22"/>
        <end position="286"/>
    </location>
</feature>
<comment type="caution">
    <text evidence="9">The sequence shown here is derived from an EMBL/GenBank/DDBJ whole genome shotgun (WGS) entry which is preliminary data.</text>
</comment>
<sequence>MLHNPIGAFYSISKGGYKGAFESAVADGATTMHMFAKSPRSTGLRGEYAEAAKLGKEYFKKSPLVYAVFHAGYVHNFAKELTETSYQYQSLIEDLNIAEALGINGVVIHMGKTLENDPVKARAHFVANMATIVKKTKHLKAKLLLENTAGQGSETGYRFDDLGGIFHAVQDALGGDSRFGICLDSQHSFAAGYDWTDAKKAEEGFAEFEREIGFKYLSCVHFNDSKPVCGARKDRHEDIGVGLIGTKGLQRFVKLLNDATKKPIPLLLETPEVAATYKEQIAAVRRWL</sequence>
<keyword evidence="5" id="KW-0378">Hydrolase</keyword>
<accession>A0A2H0RF77</accession>
<evidence type="ECO:0000256" key="3">
    <source>
        <dbReference type="ARBA" id="ARBA00022723"/>
    </source>
</evidence>
<dbReference type="CDD" id="cd00019">
    <property type="entry name" value="AP2Ec"/>
    <property type="match status" value="1"/>
</dbReference>
<keyword evidence="6" id="KW-0862">Zinc</keyword>